<dbReference type="AlphaFoldDB" id="X0V0R7"/>
<evidence type="ECO:0000313" key="1">
    <source>
        <dbReference type="EMBL" id="GAG11694.1"/>
    </source>
</evidence>
<sequence length="88" mass="9742">MNARGSQPRFVFLAVASAVVCLASACVWDPWIPGQSRWNPEIVVDPANISQPLALDAPFVDDLNCYARSCQKRFRVIVDRPGQLTVRA</sequence>
<dbReference type="PROSITE" id="PS51257">
    <property type="entry name" value="PROKAR_LIPOPROTEIN"/>
    <property type="match status" value="1"/>
</dbReference>
<reference evidence="1" key="1">
    <citation type="journal article" date="2014" name="Front. Microbiol.">
        <title>High frequency of phylogenetically diverse reductive dehalogenase-homologous genes in deep subseafloor sedimentary metagenomes.</title>
        <authorList>
            <person name="Kawai M."/>
            <person name="Futagami T."/>
            <person name="Toyoda A."/>
            <person name="Takaki Y."/>
            <person name="Nishi S."/>
            <person name="Hori S."/>
            <person name="Arai W."/>
            <person name="Tsubouchi T."/>
            <person name="Morono Y."/>
            <person name="Uchiyama I."/>
            <person name="Ito T."/>
            <person name="Fujiyama A."/>
            <person name="Inagaki F."/>
            <person name="Takami H."/>
        </authorList>
    </citation>
    <scope>NUCLEOTIDE SEQUENCE</scope>
    <source>
        <strain evidence="1">Expedition CK06-06</strain>
    </source>
</reference>
<accession>X0V0R7</accession>
<organism evidence="1">
    <name type="scientific">marine sediment metagenome</name>
    <dbReference type="NCBI Taxonomy" id="412755"/>
    <lineage>
        <taxon>unclassified sequences</taxon>
        <taxon>metagenomes</taxon>
        <taxon>ecological metagenomes</taxon>
    </lineage>
</organism>
<gene>
    <name evidence="1" type="ORF">S01H1_35440</name>
</gene>
<feature type="non-terminal residue" evidence="1">
    <location>
        <position position="88"/>
    </location>
</feature>
<dbReference type="EMBL" id="BARS01022150">
    <property type="protein sequence ID" value="GAG11694.1"/>
    <property type="molecule type" value="Genomic_DNA"/>
</dbReference>
<name>X0V0R7_9ZZZZ</name>
<proteinExistence type="predicted"/>
<protein>
    <submittedName>
        <fullName evidence="1">Uncharacterized protein</fullName>
    </submittedName>
</protein>
<comment type="caution">
    <text evidence="1">The sequence shown here is derived from an EMBL/GenBank/DDBJ whole genome shotgun (WGS) entry which is preliminary data.</text>
</comment>